<dbReference type="Pfam" id="PF00011">
    <property type="entry name" value="HSP20"/>
    <property type="match status" value="1"/>
</dbReference>
<feature type="domain" description="SHSP" evidence="3">
    <location>
        <begin position="79"/>
        <end position="194"/>
    </location>
</feature>
<evidence type="ECO:0000313" key="4">
    <source>
        <dbReference type="EMBL" id="GGY63346.1"/>
    </source>
</evidence>
<organism evidence="4 5">
    <name type="scientific">Cellvibrio zantedeschiae</name>
    <dbReference type="NCBI Taxonomy" id="1237077"/>
    <lineage>
        <taxon>Bacteria</taxon>
        <taxon>Pseudomonadati</taxon>
        <taxon>Pseudomonadota</taxon>
        <taxon>Gammaproteobacteria</taxon>
        <taxon>Cellvibrionales</taxon>
        <taxon>Cellvibrionaceae</taxon>
        <taxon>Cellvibrio</taxon>
    </lineage>
</organism>
<comment type="caution">
    <text evidence="4">The sequence shown here is derived from an EMBL/GenBank/DDBJ whole genome shotgun (WGS) entry which is preliminary data.</text>
</comment>
<dbReference type="RefSeq" id="WP_189415569.1">
    <property type="nucleotide sequence ID" value="NZ_BMYZ01000001.1"/>
</dbReference>
<accession>A0ABQ3AP47</accession>
<proteinExistence type="inferred from homology"/>
<dbReference type="PROSITE" id="PS01031">
    <property type="entry name" value="SHSP"/>
    <property type="match status" value="1"/>
</dbReference>
<dbReference type="InterPro" id="IPR008978">
    <property type="entry name" value="HSP20-like_chaperone"/>
</dbReference>
<reference evidence="5" key="1">
    <citation type="journal article" date="2019" name="Int. J. Syst. Evol. Microbiol.">
        <title>The Global Catalogue of Microorganisms (GCM) 10K type strain sequencing project: providing services to taxonomists for standard genome sequencing and annotation.</title>
        <authorList>
            <consortium name="The Broad Institute Genomics Platform"/>
            <consortium name="The Broad Institute Genome Sequencing Center for Infectious Disease"/>
            <person name="Wu L."/>
            <person name="Ma J."/>
        </authorList>
    </citation>
    <scope>NUCLEOTIDE SEQUENCE [LARGE SCALE GENOMIC DNA]</scope>
    <source>
        <strain evidence="5">KCTC 32239</strain>
    </source>
</reference>
<name>A0ABQ3AP47_9GAMM</name>
<dbReference type="SUPFAM" id="SSF49764">
    <property type="entry name" value="HSP20-like chaperones"/>
    <property type="match status" value="1"/>
</dbReference>
<dbReference type="EMBL" id="BMYZ01000001">
    <property type="protein sequence ID" value="GGY63346.1"/>
    <property type="molecule type" value="Genomic_DNA"/>
</dbReference>
<evidence type="ECO:0000259" key="3">
    <source>
        <dbReference type="PROSITE" id="PS01031"/>
    </source>
</evidence>
<gene>
    <name evidence="4" type="ORF">GCM10011613_03810</name>
</gene>
<keyword evidence="5" id="KW-1185">Reference proteome</keyword>
<comment type="similarity">
    <text evidence="1 2">Belongs to the small heat shock protein (HSP20) family.</text>
</comment>
<dbReference type="CDD" id="cd06464">
    <property type="entry name" value="ACD_sHsps-like"/>
    <property type="match status" value="1"/>
</dbReference>
<sequence length="198" mass="22897">MNLQQLVPWNWFKHEDSSGESTIPIKRNTAPQQSLKQINHPILHLHQEVERLFDQTFRSLPWFASSLSDSALGREDGFFHNLGFRPQLNIASDAQQYHISLEVPGLTEEDVTLELNQNNTLSVRGKKSEEKETKERQYYRIERSYGEFQRLLALPDDSDTEKIRATLTNGVLEIYLPKKPLQALQSNTRKIPISNTSH</sequence>
<dbReference type="InterPro" id="IPR031107">
    <property type="entry name" value="Small_HSP"/>
</dbReference>
<dbReference type="Gene3D" id="2.60.40.790">
    <property type="match status" value="1"/>
</dbReference>
<dbReference type="PANTHER" id="PTHR11527">
    <property type="entry name" value="HEAT-SHOCK PROTEIN 20 FAMILY MEMBER"/>
    <property type="match status" value="1"/>
</dbReference>
<dbReference type="Proteomes" id="UP000619761">
    <property type="component" value="Unassembled WGS sequence"/>
</dbReference>
<evidence type="ECO:0000256" key="1">
    <source>
        <dbReference type="PROSITE-ProRule" id="PRU00285"/>
    </source>
</evidence>
<dbReference type="InterPro" id="IPR002068">
    <property type="entry name" value="A-crystallin/Hsp20_dom"/>
</dbReference>
<protein>
    <submittedName>
        <fullName evidence="4">Heat-shock protein Hsp20</fullName>
    </submittedName>
</protein>
<evidence type="ECO:0000313" key="5">
    <source>
        <dbReference type="Proteomes" id="UP000619761"/>
    </source>
</evidence>
<evidence type="ECO:0000256" key="2">
    <source>
        <dbReference type="RuleBase" id="RU003616"/>
    </source>
</evidence>